<evidence type="ECO:0000313" key="1">
    <source>
        <dbReference type="EMBL" id="OAG94619.1"/>
    </source>
</evidence>
<comment type="caution">
    <text evidence="1">The sequence shown here is derived from an EMBL/GenBank/DDBJ whole genome shotgun (WGS) entry which is preliminary data.</text>
</comment>
<evidence type="ECO:0000313" key="2">
    <source>
        <dbReference type="Proteomes" id="UP000077421"/>
    </source>
</evidence>
<dbReference type="InterPro" id="IPR018641">
    <property type="entry name" value="Trfase_1_rSAM/seldom-assoc"/>
</dbReference>
<accession>A0A853KEG0</accession>
<dbReference type="EMBL" id="LSUQ01000008">
    <property type="protein sequence ID" value="OAG94619.1"/>
    <property type="molecule type" value="Genomic_DNA"/>
</dbReference>
<dbReference type="AlphaFoldDB" id="A0A853KEG0"/>
<dbReference type="Proteomes" id="UP000077421">
    <property type="component" value="Unassembled WGS sequence"/>
</dbReference>
<name>A0A853KEG0_9BACL</name>
<sequence>MNVTDDIFSKGYTKVILIGSDMPLMTSELLNQTTFDREVHDCVLGSAVQSAKFSMESIGAQARSLAKPGTF</sequence>
<dbReference type="Gene3D" id="3.90.550.10">
    <property type="entry name" value="Spore Coat Polysaccharide Biosynthesis Protein SpsA, Chain A"/>
    <property type="match status" value="1"/>
</dbReference>
<dbReference type="InterPro" id="IPR029044">
    <property type="entry name" value="Nucleotide-diphossugar_trans"/>
</dbReference>
<organism evidence="1 2">
    <name type="scientific">Ferroacidibacillus organovorans</name>
    <dbReference type="NCBI Taxonomy" id="1765683"/>
    <lineage>
        <taxon>Bacteria</taxon>
        <taxon>Bacillati</taxon>
        <taxon>Bacillota</taxon>
        <taxon>Bacilli</taxon>
        <taxon>Bacillales</taxon>
        <taxon>Alicyclobacillaceae</taxon>
        <taxon>Ferroacidibacillus</taxon>
    </lineage>
</organism>
<reference evidence="1 2" key="1">
    <citation type="submission" date="2016-02" db="EMBL/GenBank/DDBJ databases">
        <title>Draft genome sequence of Acidibacillus ferrooxidans SLC66.</title>
        <authorList>
            <person name="Oliveira G."/>
            <person name="Nancucheo I."/>
            <person name="Dall'Agnol H."/>
            <person name="Johnson B."/>
            <person name="Oliveira R."/>
            <person name="Nunes G.L."/>
            <person name="Tzotzos G."/>
            <person name="Orellana S.C."/>
            <person name="Salim A.C."/>
            <person name="Araujo F.M."/>
        </authorList>
    </citation>
    <scope>NUCLEOTIDE SEQUENCE [LARGE SCALE GENOMIC DNA]</scope>
    <source>
        <strain evidence="1 2">SLC66</strain>
    </source>
</reference>
<evidence type="ECO:0008006" key="3">
    <source>
        <dbReference type="Google" id="ProtNLM"/>
    </source>
</evidence>
<dbReference type="Pfam" id="PF09837">
    <property type="entry name" value="DUF2064"/>
    <property type="match status" value="1"/>
</dbReference>
<proteinExistence type="predicted"/>
<gene>
    <name evidence="1" type="ORF">AYW79_04505</name>
</gene>
<protein>
    <recommendedName>
        <fullName evidence="3">MobA-like NTP transferase domain-containing protein</fullName>
    </recommendedName>
</protein>